<sequence>MKKEHNILQIICGLLIILFFYTGVMKIIDHDTFQFDLINAPIISKLSTLVYAVIPSVEVLTAILLLFNKTQKIGLWSSFVLMTVFTIYVGGILLKGGHRPCTCGGVIRAMSWETHLVFNILFTTIALLGIVLNKKLGRIDYKKNNLHDVQSHLIKS</sequence>
<evidence type="ECO:0000256" key="3">
    <source>
        <dbReference type="ARBA" id="ARBA00022989"/>
    </source>
</evidence>
<reference evidence="7 8" key="1">
    <citation type="submission" date="2016-10" db="EMBL/GenBank/DDBJ databases">
        <authorList>
            <person name="de Groot N.N."/>
        </authorList>
    </citation>
    <scope>NUCLEOTIDE SEQUENCE [LARGE SCALE GENOMIC DNA]</scope>
    <source>
        <strain evidence="7 8">DSM 21039</strain>
    </source>
</reference>
<keyword evidence="2 5" id="KW-0812">Transmembrane</keyword>
<keyword evidence="8" id="KW-1185">Reference proteome</keyword>
<name>A0A1H8IWN4_9BACT</name>
<protein>
    <submittedName>
        <fullName evidence="7">Methylamine utilisation protein MauE</fullName>
    </submittedName>
</protein>
<dbReference type="Pfam" id="PF07291">
    <property type="entry name" value="MauE"/>
    <property type="match status" value="1"/>
</dbReference>
<evidence type="ECO:0000256" key="4">
    <source>
        <dbReference type="ARBA" id="ARBA00023136"/>
    </source>
</evidence>
<feature type="transmembrane region" description="Helical" evidence="5">
    <location>
        <begin position="74"/>
        <end position="94"/>
    </location>
</feature>
<proteinExistence type="predicted"/>
<feature type="transmembrane region" description="Helical" evidence="5">
    <location>
        <begin position="48"/>
        <end position="67"/>
    </location>
</feature>
<accession>A0A1H8IWN4</accession>
<dbReference type="EMBL" id="FOBB01000012">
    <property type="protein sequence ID" value="SEN72108.1"/>
    <property type="molecule type" value="Genomic_DNA"/>
</dbReference>
<evidence type="ECO:0000256" key="1">
    <source>
        <dbReference type="ARBA" id="ARBA00004141"/>
    </source>
</evidence>
<feature type="domain" description="Methylamine utilisation protein MauE" evidence="6">
    <location>
        <begin position="6"/>
        <end position="131"/>
    </location>
</feature>
<dbReference type="RefSeq" id="WP_089920675.1">
    <property type="nucleotide sequence ID" value="NZ_FOBB01000012.1"/>
</dbReference>
<keyword evidence="4 5" id="KW-0472">Membrane</keyword>
<evidence type="ECO:0000256" key="5">
    <source>
        <dbReference type="SAM" id="Phobius"/>
    </source>
</evidence>
<dbReference type="InterPro" id="IPR009908">
    <property type="entry name" value="Methylamine_util_MauE"/>
</dbReference>
<dbReference type="Proteomes" id="UP000198984">
    <property type="component" value="Unassembled WGS sequence"/>
</dbReference>
<dbReference type="GO" id="GO:0030416">
    <property type="term" value="P:methylamine metabolic process"/>
    <property type="evidence" value="ECO:0007669"/>
    <property type="project" value="InterPro"/>
</dbReference>
<feature type="transmembrane region" description="Helical" evidence="5">
    <location>
        <begin position="114"/>
        <end position="133"/>
    </location>
</feature>
<comment type="subcellular location">
    <subcellularLocation>
        <location evidence="1">Membrane</location>
        <topology evidence="1">Multi-pass membrane protein</topology>
    </subcellularLocation>
</comment>
<evidence type="ECO:0000313" key="8">
    <source>
        <dbReference type="Proteomes" id="UP000198984"/>
    </source>
</evidence>
<evidence type="ECO:0000313" key="7">
    <source>
        <dbReference type="EMBL" id="SEN72108.1"/>
    </source>
</evidence>
<dbReference type="AlphaFoldDB" id="A0A1H8IWN4"/>
<gene>
    <name evidence="7" type="ORF">SAMN04488505_11284</name>
</gene>
<dbReference type="OrthoDB" id="680026at2"/>
<feature type="transmembrane region" description="Helical" evidence="5">
    <location>
        <begin position="7"/>
        <end position="28"/>
    </location>
</feature>
<organism evidence="7 8">
    <name type="scientific">Chitinophaga rupis</name>
    <dbReference type="NCBI Taxonomy" id="573321"/>
    <lineage>
        <taxon>Bacteria</taxon>
        <taxon>Pseudomonadati</taxon>
        <taxon>Bacteroidota</taxon>
        <taxon>Chitinophagia</taxon>
        <taxon>Chitinophagales</taxon>
        <taxon>Chitinophagaceae</taxon>
        <taxon>Chitinophaga</taxon>
    </lineage>
</organism>
<evidence type="ECO:0000259" key="6">
    <source>
        <dbReference type="Pfam" id="PF07291"/>
    </source>
</evidence>
<keyword evidence="3 5" id="KW-1133">Transmembrane helix</keyword>
<dbReference type="GO" id="GO:0016020">
    <property type="term" value="C:membrane"/>
    <property type="evidence" value="ECO:0007669"/>
    <property type="project" value="UniProtKB-SubCell"/>
</dbReference>
<dbReference type="STRING" id="573321.SAMN04488505_11284"/>
<evidence type="ECO:0000256" key="2">
    <source>
        <dbReference type="ARBA" id="ARBA00022692"/>
    </source>
</evidence>